<dbReference type="Gene3D" id="3.40.50.10700">
    <property type="entry name" value="AF0625-like"/>
    <property type="match status" value="1"/>
</dbReference>
<comment type="subunit">
    <text evidence="4">Monomer.</text>
</comment>
<protein>
    <recommendedName>
        <fullName evidence="4">D-aminoacyl-tRNA deacylase</fullName>
        <ecNumber evidence="4">3.1.1.96</ecNumber>
    </recommendedName>
</protein>
<dbReference type="HAMAP" id="MF_00562">
    <property type="entry name" value="Deacylase_DtdA"/>
    <property type="match status" value="1"/>
</dbReference>
<dbReference type="SMR" id="A0A832WR15"/>
<dbReference type="GO" id="GO:0051499">
    <property type="term" value="F:D-aminoacyl-tRNA deacylase activity"/>
    <property type="evidence" value="ECO:0007669"/>
    <property type="project" value="UniProtKB-UniRule"/>
</dbReference>
<evidence type="ECO:0000313" key="7">
    <source>
        <dbReference type="Proteomes" id="UP000619545"/>
    </source>
</evidence>
<keyword evidence="1 4" id="KW-0479">Metal-binding</keyword>
<comment type="catalytic activity">
    <reaction evidence="4">
        <text>a D-aminoacyl-tRNA + H2O = a tRNA + a D-alpha-amino acid + H(+)</text>
        <dbReference type="Rhea" id="RHEA:13953"/>
        <dbReference type="Rhea" id="RHEA-COMP:10123"/>
        <dbReference type="Rhea" id="RHEA-COMP:10124"/>
        <dbReference type="ChEBI" id="CHEBI:15377"/>
        <dbReference type="ChEBI" id="CHEBI:15378"/>
        <dbReference type="ChEBI" id="CHEBI:59871"/>
        <dbReference type="ChEBI" id="CHEBI:78442"/>
        <dbReference type="ChEBI" id="CHEBI:79333"/>
        <dbReference type="EC" id="3.1.1.96"/>
    </reaction>
</comment>
<name>A0A832WR15_9EURY</name>
<dbReference type="EC" id="3.1.1.96" evidence="4"/>
<comment type="caution">
    <text evidence="6">The sequence shown here is derived from an EMBL/GenBank/DDBJ whole genome shotgun (WGS) entry which is preliminary data.</text>
</comment>
<dbReference type="PANTHER" id="PTHR34667">
    <property type="entry name" value="D-AMINOACYL-TRNA DEACYLASE"/>
    <property type="match status" value="1"/>
</dbReference>
<accession>A0A832WR15</accession>
<dbReference type="Proteomes" id="UP000619545">
    <property type="component" value="Unassembled WGS sequence"/>
</dbReference>
<feature type="region of interest" description="Disordered" evidence="5">
    <location>
        <begin position="86"/>
        <end position="106"/>
    </location>
</feature>
<comment type="function">
    <text evidence="4">D-aminoacyl-tRNA deacylase with broad substrate specificity. By recycling D-aminoacyl-tRNA to D-amino acids and free tRNA molecules, this enzyme counteracts the toxicity associated with the formation of D-aminoacyl-tRNA entities in vivo.</text>
</comment>
<dbReference type="GO" id="GO:0019478">
    <property type="term" value="P:D-amino acid catabolic process"/>
    <property type="evidence" value="ECO:0007669"/>
    <property type="project" value="UniProtKB-UniRule"/>
</dbReference>
<evidence type="ECO:0000256" key="2">
    <source>
        <dbReference type="ARBA" id="ARBA00022801"/>
    </source>
</evidence>
<dbReference type="InterPro" id="IPR018033">
    <property type="entry name" value="Deacylase_DtdA_archaea"/>
</dbReference>
<dbReference type="InterPro" id="IPR007508">
    <property type="entry name" value="DtdA"/>
</dbReference>
<evidence type="ECO:0000256" key="4">
    <source>
        <dbReference type="HAMAP-Rule" id="MF_00562"/>
    </source>
</evidence>
<dbReference type="RefSeq" id="WP_011019307.1">
    <property type="nucleotide sequence ID" value="NZ_DUJS01000002.1"/>
</dbReference>
<dbReference type="GO" id="GO:0008270">
    <property type="term" value="F:zinc ion binding"/>
    <property type="evidence" value="ECO:0007669"/>
    <property type="project" value="UniProtKB-UniRule"/>
</dbReference>
<dbReference type="EMBL" id="DUJS01000002">
    <property type="protein sequence ID" value="HII69831.1"/>
    <property type="molecule type" value="Genomic_DNA"/>
</dbReference>
<reference evidence="6" key="1">
    <citation type="journal article" date="2020" name="bioRxiv">
        <title>A rank-normalized archaeal taxonomy based on genome phylogeny resolves widespread incomplete and uneven classifications.</title>
        <authorList>
            <person name="Rinke C."/>
            <person name="Chuvochina M."/>
            <person name="Mussig A.J."/>
            <person name="Chaumeil P.-A."/>
            <person name="Waite D.W."/>
            <person name="Whitman W.B."/>
            <person name="Parks D.H."/>
            <person name="Hugenholtz P."/>
        </authorList>
    </citation>
    <scope>NUCLEOTIDE SEQUENCE</scope>
    <source>
        <strain evidence="6">UBA8853</strain>
    </source>
</reference>
<proteinExistence type="inferred from homology"/>
<dbReference type="SUPFAM" id="SSF142535">
    <property type="entry name" value="AF0625-like"/>
    <property type="match status" value="1"/>
</dbReference>
<dbReference type="Gene3D" id="3.40.630.50">
    <property type="entry name" value="AF0625-like"/>
    <property type="match status" value="1"/>
</dbReference>
<dbReference type="AlphaFoldDB" id="A0A832WR15"/>
<evidence type="ECO:0000256" key="5">
    <source>
        <dbReference type="SAM" id="MobiDB-lite"/>
    </source>
</evidence>
<comment type="catalytic activity">
    <reaction evidence="4">
        <text>glycyl-tRNA(Ala) + H2O = tRNA(Ala) + glycine + H(+)</text>
        <dbReference type="Rhea" id="RHEA:53744"/>
        <dbReference type="Rhea" id="RHEA-COMP:9657"/>
        <dbReference type="Rhea" id="RHEA-COMP:13640"/>
        <dbReference type="ChEBI" id="CHEBI:15377"/>
        <dbReference type="ChEBI" id="CHEBI:15378"/>
        <dbReference type="ChEBI" id="CHEBI:57305"/>
        <dbReference type="ChEBI" id="CHEBI:78442"/>
        <dbReference type="ChEBI" id="CHEBI:78522"/>
        <dbReference type="EC" id="3.1.1.96"/>
    </reaction>
</comment>
<sequence>MRRVVILWNPDDPASKNIAESLTEDAEKLDTEDLQHYTVETWERDGVRFHLTAALGDLIEEDEARELARKFDVIVFASRHESRTKKPSLTVHVPGNPTPEAKFGGKPLEVCTADPAGMKAALLELKRFRDKRGLDYDVCYEVTHHGPRDPGAPCFFIEIGSDEERWTDEEAGEACARAILAAVDPPDVKAVVGYGGGHYAPAHTDAALSNRKLAYGHIVPDYAVDHDYLRDQFREVVDKTPRAREIIVDDRNLDSGIVERLEDLVRDRGLRLRDVEEVK</sequence>
<dbReference type="NCBIfam" id="NF003072">
    <property type="entry name" value="PRK03995.1-4"/>
    <property type="match status" value="1"/>
</dbReference>
<dbReference type="OMA" id="VMICRHE"/>
<dbReference type="GeneID" id="1477040"/>
<comment type="similarity">
    <text evidence="4">Belongs to the DtdA deacylase family.</text>
</comment>
<keyword evidence="2 4" id="KW-0378">Hydrolase</keyword>
<dbReference type="PANTHER" id="PTHR34667:SF1">
    <property type="entry name" value="D-AMINOACYL-TRNA DEACYLASE"/>
    <property type="match status" value="1"/>
</dbReference>
<evidence type="ECO:0000256" key="3">
    <source>
        <dbReference type="ARBA" id="ARBA00022833"/>
    </source>
</evidence>
<gene>
    <name evidence="4" type="primary">dtdA</name>
    <name evidence="6" type="ORF">HA336_01185</name>
</gene>
<dbReference type="Pfam" id="PF04414">
    <property type="entry name" value="tRNA_deacylase"/>
    <property type="match status" value="1"/>
</dbReference>
<evidence type="ECO:0000256" key="1">
    <source>
        <dbReference type="ARBA" id="ARBA00022723"/>
    </source>
</evidence>
<dbReference type="PIRSF" id="PIRSF016210">
    <property type="entry name" value="UCP016210"/>
    <property type="match status" value="1"/>
</dbReference>
<evidence type="ECO:0000313" key="6">
    <source>
        <dbReference type="EMBL" id="HII69831.1"/>
    </source>
</evidence>
<keyword evidence="3 4" id="KW-0862">Zinc</keyword>
<organism evidence="6 7">
    <name type="scientific">Methanopyrus kandleri</name>
    <dbReference type="NCBI Taxonomy" id="2320"/>
    <lineage>
        <taxon>Archaea</taxon>
        <taxon>Methanobacteriati</taxon>
        <taxon>Methanobacteriota</taxon>
        <taxon>Methanomada group</taxon>
        <taxon>Methanopyri</taxon>
        <taxon>Methanopyrales</taxon>
        <taxon>Methanopyraceae</taxon>
        <taxon>Methanopyrus</taxon>
    </lineage>
</organism>
<comment type="cofactor">
    <cofactor evidence="4">
        <name>Zn(2+)</name>
        <dbReference type="ChEBI" id="CHEBI:29105"/>
    </cofactor>
    <text evidence="4">Binds 2 Zn(2+) ions per subunit.</text>
</comment>